<evidence type="ECO:0000313" key="4">
    <source>
        <dbReference type="Proteomes" id="UP000660265"/>
    </source>
</evidence>
<sequence>MSDTGTPDGASTPVLTTRLARRPGPADPVKTLMHSHRELCEHAVDPLEIAAGLEAHGVTDRAAARFRHRDVFSLAEELYARVPRSADGGRDTAEATTPHPARSTDPRAGWALRTLLPGAVCATAVVALRYADGADSAAGGLRPATGLVGGVALAVALTVALRRGPLRVEGHTAGVSRLWVCWLLAYVLYGDVLTHATAGDGPHGTDPLAHAAAPLVALAFAVAPAAWCAHLLAVQARRRLAHSRSLAEFASRTRPVLLGLLALYAVALAVLAVLAELVLGGDRGAGTGHPVTTVALGCLLLLARLLTVHGFPGAAATGLATACAVEAAALLLTTAGRVPGFASVSAPVRALVEAWGAGAVPALACGAAALGLLIHATVALSRASAHT</sequence>
<evidence type="ECO:0000256" key="1">
    <source>
        <dbReference type="SAM" id="MobiDB-lite"/>
    </source>
</evidence>
<feature type="transmembrane region" description="Helical" evidence="2">
    <location>
        <begin position="110"/>
        <end position="131"/>
    </location>
</feature>
<reference evidence="4" key="1">
    <citation type="journal article" date="2019" name="Int. J. Syst. Evol. Microbiol.">
        <title>The Global Catalogue of Microorganisms (GCM) 10K type strain sequencing project: providing services to taxonomists for standard genome sequencing and annotation.</title>
        <authorList>
            <consortium name="The Broad Institute Genomics Platform"/>
            <consortium name="The Broad Institute Genome Sequencing Center for Infectious Disease"/>
            <person name="Wu L."/>
            <person name="Ma J."/>
        </authorList>
    </citation>
    <scope>NUCLEOTIDE SEQUENCE [LARGE SCALE GENOMIC DNA]</scope>
    <source>
        <strain evidence="4">CGMCC 4.7275</strain>
    </source>
</reference>
<feature type="region of interest" description="Disordered" evidence="1">
    <location>
        <begin position="83"/>
        <end position="108"/>
    </location>
</feature>
<accession>A0ABQ2EUN4</accession>
<gene>
    <name evidence="3" type="ORF">GCM10011583_69140</name>
</gene>
<protein>
    <recommendedName>
        <fullName evidence="5">Integral membrane protein</fullName>
    </recommendedName>
</protein>
<keyword evidence="2" id="KW-0812">Transmembrane</keyword>
<keyword evidence="4" id="KW-1185">Reference proteome</keyword>
<dbReference type="EMBL" id="BMMV01000034">
    <property type="protein sequence ID" value="GGK27267.1"/>
    <property type="molecule type" value="Genomic_DNA"/>
</dbReference>
<keyword evidence="2" id="KW-0472">Membrane</keyword>
<feature type="region of interest" description="Disordered" evidence="1">
    <location>
        <begin position="1"/>
        <end position="25"/>
    </location>
</feature>
<feature type="transmembrane region" description="Helical" evidence="2">
    <location>
        <begin position="287"/>
        <end position="306"/>
    </location>
</feature>
<feature type="transmembrane region" description="Helical" evidence="2">
    <location>
        <begin position="173"/>
        <end position="189"/>
    </location>
</feature>
<feature type="transmembrane region" description="Helical" evidence="2">
    <location>
        <begin position="313"/>
        <end position="335"/>
    </location>
</feature>
<evidence type="ECO:0000313" key="3">
    <source>
        <dbReference type="EMBL" id="GGK27267.1"/>
    </source>
</evidence>
<feature type="transmembrane region" description="Helical" evidence="2">
    <location>
        <begin position="143"/>
        <end position="161"/>
    </location>
</feature>
<evidence type="ECO:0008006" key="5">
    <source>
        <dbReference type="Google" id="ProtNLM"/>
    </source>
</evidence>
<name>A0ABQ2EUN4_9ACTN</name>
<feature type="transmembrane region" description="Helical" evidence="2">
    <location>
        <begin position="355"/>
        <end position="380"/>
    </location>
</feature>
<feature type="transmembrane region" description="Helical" evidence="2">
    <location>
        <begin position="209"/>
        <end position="234"/>
    </location>
</feature>
<keyword evidence="2" id="KW-1133">Transmembrane helix</keyword>
<evidence type="ECO:0000256" key="2">
    <source>
        <dbReference type="SAM" id="Phobius"/>
    </source>
</evidence>
<comment type="caution">
    <text evidence="3">The sequence shown here is derived from an EMBL/GenBank/DDBJ whole genome shotgun (WGS) entry which is preliminary data.</text>
</comment>
<feature type="transmembrane region" description="Helical" evidence="2">
    <location>
        <begin position="255"/>
        <end position="275"/>
    </location>
</feature>
<dbReference type="RefSeq" id="WP_189111553.1">
    <property type="nucleotide sequence ID" value="NZ_BMMV01000034.1"/>
</dbReference>
<organism evidence="3 4">
    <name type="scientific">Streptomyces camponoticapitis</name>
    <dbReference type="NCBI Taxonomy" id="1616125"/>
    <lineage>
        <taxon>Bacteria</taxon>
        <taxon>Bacillati</taxon>
        <taxon>Actinomycetota</taxon>
        <taxon>Actinomycetes</taxon>
        <taxon>Kitasatosporales</taxon>
        <taxon>Streptomycetaceae</taxon>
        <taxon>Streptomyces</taxon>
    </lineage>
</organism>
<proteinExistence type="predicted"/>
<dbReference type="Proteomes" id="UP000660265">
    <property type="component" value="Unassembled WGS sequence"/>
</dbReference>